<comment type="caution">
    <text evidence="9">The sequence shown here is derived from an EMBL/GenBank/DDBJ whole genome shotgun (WGS) entry which is preliminary data.</text>
</comment>
<dbReference type="Pfam" id="PF14689">
    <property type="entry name" value="SPOB_a"/>
    <property type="match status" value="1"/>
</dbReference>
<evidence type="ECO:0000256" key="7">
    <source>
        <dbReference type="SAM" id="Phobius"/>
    </source>
</evidence>
<evidence type="ECO:0000256" key="3">
    <source>
        <dbReference type="ARBA" id="ARBA00022741"/>
    </source>
</evidence>
<keyword evidence="1" id="KW-0597">Phosphoprotein</keyword>
<dbReference type="InterPro" id="IPR032834">
    <property type="entry name" value="NatK-like_C"/>
</dbReference>
<keyword evidence="6" id="KW-0902">Two-component regulatory system</keyword>
<keyword evidence="3" id="KW-0547">Nucleotide-binding</keyword>
<dbReference type="InterPro" id="IPR036890">
    <property type="entry name" value="HATPase_C_sf"/>
</dbReference>
<dbReference type="PANTHER" id="PTHR43547">
    <property type="entry name" value="TWO-COMPONENT HISTIDINE KINASE"/>
    <property type="match status" value="1"/>
</dbReference>
<keyword evidence="4" id="KW-0418">Kinase</keyword>
<dbReference type="GO" id="GO:0005524">
    <property type="term" value="F:ATP binding"/>
    <property type="evidence" value="ECO:0007669"/>
    <property type="project" value="UniProtKB-KW"/>
</dbReference>
<sequence length="463" mass="51460">MVAHAMSGRKGQERTMKIIAARTNKKVGMIIMVAIFLSLCFMLANIFLTYDSTVRTVEISISTQSMKTAADIAREVDVEGFERFLQKPTEDSADYIRLNRFLNDYRLKIGAKHVYIVVMDAEGNSHVMINGLPPGDTAHTYIGELCTLTMEEVQPAYHGDTFHTGIIHDPKYGVYITTGAPLINASGKLVGIVGIDTGVEVLEQIENNALKNSLFYFFANLVVLVLIVVSYTLIRRWYQKETLRVVGDSEQTFQKEFRSILTSIQSIKHDFANHLQVIFGLLELRKVERAQEYLRGLQTDLQVVTLTQQVANPALLVLLHSKVEKARASQIEMDFHVSPEENFEGVLSSDLIKILSNLLDNAIDAAEADPTGERSISLHLKKVGNTYQFTVENTGATIPAEDVKRLTQEGFTTKMSEAGGARGYGLSIVQETVKKYEGELSVTSARGRTCFSILLVVDKRVAG</sequence>
<keyword evidence="10" id="KW-1185">Reference proteome</keyword>
<dbReference type="Pfam" id="PF02518">
    <property type="entry name" value="HATPase_c"/>
    <property type="match status" value="1"/>
</dbReference>
<dbReference type="CDD" id="cd16935">
    <property type="entry name" value="HATPase_AgrC-ComD-like"/>
    <property type="match status" value="1"/>
</dbReference>
<protein>
    <submittedName>
        <fullName evidence="9">GHKL domain-containing protein</fullName>
    </submittedName>
</protein>
<reference evidence="9 10" key="1">
    <citation type="submission" date="2018-10" db="EMBL/GenBank/DDBJ databases">
        <title>Phylogenomics of Brevibacillus.</title>
        <authorList>
            <person name="Dunlap C."/>
        </authorList>
    </citation>
    <scope>NUCLEOTIDE SEQUENCE [LARGE SCALE GENOMIC DNA]</scope>
    <source>
        <strain evidence="9 10">JCM 15774</strain>
    </source>
</reference>
<evidence type="ECO:0000256" key="2">
    <source>
        <dbReference type="ARBA" id="ARBA00022679"/>
    </source>
</evidence>
<keyword evidence="7" id="KW-1133">Transmembrane helix</keyword>
<accession>A0A3M8D3C1</accession>
<keyword evidence="7" id="KW-0812">Transmembrane</keyword>
<dbReference type="PANTHER" id="PTHR43547:SF10">
    <property type="entry name" value="SENSOR HISTIDINE KINASE DCUS"/>
    <property type="match status" value="1"/>
</dbReference>
<dbReference type="InterPro" id="IPR039506">
    <property type="entry name" value="SPOB_a"/>
</dbReference>
<dbReference type="AlphaFoldDB" id="A0A3M8D3C1"/>
<dbReference type="Gene3D" id="3.30.565.10">
    <property type="entry name" value="Histidine kinase-like ATPase, C-terminal domain"/>
    <property type="match status" value="1"/>
</dbReference>
<dbReference type="Proteomes" id="UP000269573">
    <property type="component" value="Unassembled WGS sequence"/>
</dbReference>
<dbReference type="GO" id="GO:0000155">
    <property type="term" value="F:phosphorelay sensor kinase activity"/>
    <property type="evidence" value="ECO:0007669"/>
    <property type="project" value="TreeGrafter"/>
</dbReference>
<evidence type="ECO:0000256" key="5">
    <source>
        <dbReference type="ARBA" id="ARBA00022840"/>
    </source>
</evidence>
<evidence type="ECO:0000256" key="6">
    <source>
        <dbReference type="ARBA" id="ARBA00023012"/>
    </source>
</evidence>
<dbReference type="Gene3D" id="1.10.287.130">
    <property type="match status" value="1"/>
</dbReference>
<keyword evidence="5" id="KW-0067">ATP-binding</keyword>
<gene>
    <name evidence="9" type="ORF">EDM59_20740</name>
</gene>
<feature type="transmembrane region" description="Helical" evidence="7">
    <location>
        <begin position="27"/>
        <end position="50"/>
    </location>
</feature>
<name>A0A3M8D3C1_9BACL</name>
<keyword evidence="7" id="KW-0472">Membrane</keyword>
<dbReference type="SMART" id="SM00387">
    <property type="entry name" value="HATPase_c"/>
    <property type="match status" value="1"/>
</dbReference>
<organism evidence="9 10">
    <name type="scientific">Brevibacillus nitrificans</name>
    <dbReference type="NCBI Taxonomy" id="651560"/>
    <lineage>
        <taxon>Bacteria</taxon>
        <taxon>Bacillati</taxon>
        <taxon>Bacillota</taxon>
        <taxon>Bacilli</taxon>
        <taxon>Bacillales</taxon>
        <taxon>Paenibacillaceae</taxon>
        <taxon>Brevibacillus</taxon>
    </lineage>
</organism>
<dbReference type="PROSITE" id="PS50109">
    <property type="entry name" value="HIS_KIN"/>
    <property type="match status" value="1"/>
</dbReference>
<dbReference type="EMBL" id="RHHU01000012">
    <property type="protein sequence ID" value="RNB82580.1"/>
    <property type="molecule type" value="Genomic_DNA"/>
</dbReference>
<evidence type="ECO:0000256" key="4">
    <source>
        <dbReference type="ARBA" id="ARBA00022777"/>
    </source>
</evidence>
<feature type="domain" description="Histidine kinase" evidence="8">
    <location>
        <begin position="252"/>
        <end position="459"/>
    </location>
</feature>
<dbReference type="InterPro" id="IPR005467">
    <property type="entry name" value="His_kinase_dom"/>
</dbReference>
<proteinExistence type="predicted"/>
<keyword evidence="2" id="KW-0808">Transferase</keyword>
<feature type="transmembrane region" description="Helical" evidence="7">
    <location>
        <begin position="214"/>
        <end position="234"/>
    </location>
</feature>
<evidence type="ECO:0000259" key="8">
    <source>
        <dbReference type="PROSITE" id="PS50109"/>
    </source>
</evidence>
<evidence type="ECO:0000256" key="1">
    <source>
        <dbReference type="ARBA" id="ARBA00022553"/>
    </source>
</evidence>
<dbReference type="SUPFAM" id="SSF55874">
    <property type="entry name" value="ATPase domain of HSP90 chaperone/DNA topoisomerase II/histidine kinase"/>
    <property type="match status" value="1"/>
</dbReference>
<evidence type="ECO:0000313" key="10">
    <source>
        <dbReference type="Proteomes" id="UP000269573"/>
    </source>
</evidence>
<evidence type="ECO:0000313" key="9">
    <source>
        <dbReference type="EMBL" id="RNB82580.1"/>
    </source>
</evidence>
<dbReference type="InterPro" id="IPR003594">
    <property type="entry name" value="HATPase_dom"/>
</dbReference>